<sequence length="160" mass="17682">MLNNVPGAVNRMTRNIVINHPNTWECQVFRKTVNRVGESMSGGLPTLGGVGVMAADDEEDVSFELVGIGYALQAEMFSASSMMDRQDANNGFAGEFRFLIEPEAPTGMPGNFTIKKRDVFYLVISDDVKLAFEIVDVETVINIPPFAMRYVANRRGDLDI</sequence>
<comment type="caution">
    <text evidence="1">The sequence shown here is derived from an EMBL/GenBank/DDBJ whole genome shotgun (WGS) entry which is preliminary data.</text>
</comment>
<organism evidence="1 2">
    <name type="scientific">Nitrosomonas supralitoralis</name>
    <dbReference type="NCBI Taxonomy" id="2116706"/>
    <lineage>
        <taxon>Bacteria</taxon>
        <taxon>Pseudomonadati</taxon>
        <taxon>Pseudomonadota</taxon>
        <taxon>Betaproteobacteria</taxon>
        <taxon>Nitrosomonadales</taxon>
        <taxon>Nitrosomonadaceae</taxon>
        <taxon>Nitrosomonas</taxon>
    </lineage>
</organism>
<dbReference type="AlphaFoldDB" id="A0A2P7NRQ7"/>
<dbReference type="RefSeq" id="WP_106708113.1">
    <property type="nucleotide sequence ID" value="NZ_PXXU01000067.1"/>
</dbReference>
<dbReference type="OrthoDB" id="5574338at2"/>
<evidence type="ECO:0000313" key="1">
    <source>
        <dbReference type="EMBL" id="PSJ16144.1"/>
    </source>
</evidence>
<dbReference type="Proteomes" id="UP000241912">
    <property type="component" value="Unassembled WGS sequence"/>
</dbReference>
<dbReference type="EMBL" id="PXXU01000067">
    <property type="protein sequence ID" value="PSJ16144.1"/>
    <property type="molecule type" value="Genomic_DNA"/>
</dbReference>
<gene>
    <name evidence="1" type="ORF">C7H79_15010</name>
</gene>
<evidence type="ECO:0000313" key="2">
    <source>
        <dbReference type="Proteomes" id="UP000241912"/>
    </source>
</evidence>
<accession>A0A2P7NRQ7</accession>
<keyword evidence="2" id="KW-1185">Reference proteome</keyword>
<proteinExistence type="predicted"/>
<protein>
    <submittedName>
        <fullName evidence="1">Uncharacterized protein</fullName>
    </submittedName>
</protein>
<reference evidence="1 2" key="1">
    <citation type="submission" date="2018-03" db="EMBL/GenBank/DDBJ databases">
        <title>Draft genome of Nitrosomonas supralitoralis APG5.</title>
        <authorList>
            <person name="Urakawa H."/>
            <person name="Lopez J.V."/>
        </authorList>
    </citation>
    <scope>NUCLEOTIDE SEQUENCE [LARGE SCALE GENOMIC DNA]</scope>
    <source>
        <strain evidence="1 2">APG5</strain>
    </source>
</reference>
<name>A0A2P7NRQ7_9PROT</name>